<accession>A0ABW9ASC2</accession>
<proteinExistence type="predicted"/>
<dbReference type="Proteomes" id="UP001629230">
    <property type="component" value="Unassembled WGS sequence"/>
</dbReference>
<keyword evidence="2" id="KW-1185">Reference proteome</keyword>
<dbReference type="RefSeq" id="WP_408178123.1">
    <property type="nucleotide sequence ID" value="NZ_JAQQEZ010000011.1"/>
</dbReference>
<dbReference type="InterPro" id="IPR047746">
    <property type="entry name" value="Dae2/Tae2-like"/>
</dbReference>
<organism evidence="1 2">
    <name type="scientific">Paraburkholderia dipogonis</name>
    <dbReference type="NCBI Taxonomy" id="1211383"/>
    <lineage>
        <taxon>Bacteria</taxon>
        <taxon>Pseudomonadati</taxon>
        <taxon>Pseudomonadota</taxon>
        <taxon>Betaproteobacteria</taxon>
        <taxon>Burkholderiales</taxon>
        <taxon>Burkholderiaceae</taxon>
        <taxon>Paraburkholderia</taxon>
    </lineage>
</organism>
<sequence length="126" mass="13691">MSYVANMAEANSLKGQLVGNGQCVTFVHAVVSIPPSSSWHQGEKVRTANLIRPGSVVATFDPNGRYGNHIDGRSHAAIYLGRNAAGIQVLDQWNGHAVQPVHERTIRFRNGHGVKANDGDQFYVVE</sequence>
<dbReference type="EMBL" id="JAQQEZ010000011">
    <property type="protein sequence ID" value="MFM0002915.1"/>
    <property type="molecule type" value="Genomic_DNA"/>
</dbReference>
<reference evidence="1 2" key="1">
    <citation type="journal article" date="2024" name="Chem. Sci.">
        <title>Discovery of megapolipeptins by genome mining of a Burkholderiales bacteria collection.</title>
        <authorList>
            <person name="Paulo B.S."/>
            <person name="Recchia M.J.J."/>
            <person name="Lee S."/>
            <person name="Fergusson C.H."/>
            <person name="Romanowski S.B."/>
            <person name="Hernandez A."/>
            <person name="Krull N."/>
            <person name="Liu D.Y."/>
            <person name="Cavanagh H."/>
            <person name="Bos A."/>
            <person name="Gray C.A."/>
            <person name="Murphy B.T."/>
            <person name="Linington R.G."/>
            <person name="Eustaquio A.S."/>
        </authorList>
    </citation>
    <scope>NUCLEOTIDE SEQUENCE [LARGE SCALE GENOMIC DNA]</scope>
    <source>
        <strain evidence="1 2">RL17-350-BIC-A</strain>
    </source>
</reference>
<name>A0ABW9ASC2_9BURK</name>
<evidence type="ECO:0000313" key="2">
    <source>
        <dbReference type="Proteomes" id="UP001629230"/>
    </source>
</evidence>
<comment type="caution">
    <text evidence="1">The sequence shown here is derived from an EMBL/GenBank/DDBJ whole genome shotgun (WGS) entry which is preliminary data.</text>
</comment>
<protein>
    <submittedName>
        <fullName evidence="1">BPSL0067 family protein</fullName>
    </submittedName>
</protein>
<dbReference type="NCBIfam" id="NF033857">
    <property type="entry name" value="BPSL0067_fam"/>
    <property type="match status" value="1"/>
</dbReference>
<gene>
    <name evidence="1" type="ORF">PQR57_18005</name>
</gene>
<evidence type="ECO:0000313" key="1">
    <source>
        <dbReference type="EMBL" id="MFM0002915.1"/>
    </source>
</evidence>